<accession>A0A3N7HRR3</accession>
<dbReference type="Proteomes" id="UP000267464">
    <property type="component" value="Unassembled WGS sequence"/>
</dbReference>
<evidence type="ECO:0000313" key="9">
    <source>
        <dbReference type="Proteomes" id="UP000267464"/>
    </source>
</evidence>
<dbReference type="Pfam" id="PF00532">
    <property type="entry name" value="Peripla_BP_1"/>
    <property type="match status" value="1"/>
</dbReference>
<dbReference type="RefSeq" id="WP_124539780.1">
    <property type="nucleotide sequence ID" value="NZ_QUSW01000002.1"/>
</dbReference>
<dbReference type="InterPro" id="IPR000843">
    <property type="entry name" value="HTH_LacI"/>
</dbReference>
<evidence type="ECO:0000256" key="4">
    <source>
        <dbReference type="ARBA" id="ARBA00023163"/>
    </source>
</evidence>
<dbReference type="SUPFAM" id="SSF47413">
    <property type="entry name" value="lambda repressor-like DNA-binding domains"/>
    <property type="match status" value="1"/>
</dbReference>
<dbReference type="PROSITE" id="PS50943">
    <property type="entry name" value="HTH_CROC1"/>
    <property type="match status" value="1"/>
</dbReference>
<reference evidence="8 9" key="2">
    <citation type="submission" date="2018-12" db="EMBL/GenBank/DDBJ databases">
        <title>Rhizobacter gummiphilus sp. nov., a rubber-degrading bacterium isolated from the soil of a botanical garden in Japan.</title>
        <authorList>
            <person name="Shunsuke S.S."/>
        </authorList>
    </citation>
    <scope>NUCLEOTIDE SEQUENCE [LARGE SCALE GENOMIC DNA]</scope>
    <source>
        <strain evidence="8 9">S-16</strain>
    </source>
</reference>
<evidence type="ECO:0000256" key="3">
    <source>
        <dbReference type="ARBA" id="ARBA00023125"/>
    </source>
</evidence>
<keyword evidence="1" id="KW-0678">Repressor</keyword>
<dbReference type="GO" id="GO:0000976">
    <property type="term" value="F:transcription cis-regulatory region binding"/>
    <property type="evidence" value="ECO:0007669"/>
    <property type="project" value="TreeGrafter"/>
</dbReference>
<evidence type="ECO:0000256" key="1">
    <source>
        <dbReference type="ARBA" id="ARBA00022491"/>
    </source>
</evidence>
<evidence type="ECO:0000256" key="2">
    <source>
        <dbReference type="ARBA" id="ARBA00023015"/>
    </source>
</evidence>
<evidence type="ECO:0000259" key="7">
    <source>
        <dbReference type="PROSITE" id="PS50943"/>
    </source>
</evidence>
<feature type="domain" description="HTH lacI-type" evidence="6">
    <location>
        <begin position="22"/>
        <end position="74"/>
    </location>
</feature>
<evidence type="ECO:0000259" key="6">
    <source>
        <dbReference type="PROSITE" id="PS50932"/>
    </source>
</evidence>
<dbReference type="CDD" id="cd06290">
    <property type="entry name" value="PBP1_LacI-like"/>
    <property type="match status" value="1"/>
</dbReference>
<dbReference type="OrthoDB" id="269117at2"/>
<evidence type="ECO:0000256" key="5">
    <source>
        <dbReference type="SAM" id="MobiDB-lite"/>
    </source>
</evidence>
<organism evidence="8 9">
    <name type="scientific">Piscinibacter terrae</name>
    <dbReference type="NCBI Taxonomy" id="2496871"/>
    <lineage>
        <taxon>Bacteria</taxon>
        <taxon>Pseudomonadati</taxon>
        <taxon>Pseudomonadota</taxon>
        <taxon>Betaproteobacteria</taxon>
        <taxon>Burkholderiales</taxon>
        <taxon>Sphaerotilaceae</taxon>
        <taxon>Piscinibacter</taxon>
    </lineage>
</organism>
<comment type="caution">
    <text evidence="8">The sequence shown here is derived from an EMBL/GenBank/DDBJ whole genome shotgun (WGS) entry which is preliminary data.</text>
</comment>
<dbReference type="PROSITE" id="PS50932">
    <property type="entry name" value="HTH_LACI_2"/>
    <property type="match status" value="1"/>
</dbReference>
<dbReference type="CDD" id="cd01392">
    <property type="entry name" value="HTH_LacI"/>
    <property type="match status" value="1"/>
</dbReference>
<dbReference type="Gene3D" id="1.10.260.40">
    <property type="entry name" value="lambda repressor-like DNA-binding domains"/>
    <property type="match status" value="1"/>
</dbReference>
<dbReference type="PANTHER" id="PTHR30146:SF148">
    <property type="entry name" value="HTH-TYPE TRANSCRIPTIONAL REPRESSOR PURR-RELATED"/>
    <property type="match status" value="1"/>
</dbReference>
<sequence length="353" mass="38251">MTSPTKRRPRAPANRSASEQSSTLQDVARLAGVSASTVSRILNGHVDSAKRDAVEAAIKKLRFKPNLVAKSLRSGVSMAIGVLAQDFDSPYTSRAAKGVEDELMSCGYTPILISGHWGRDSDEAERVRLLMSRKIDGIVIIGGRLSDEQLLDLSEQQPMVVIGRSCHGPRLRSLSMDQRLGGYLATRHLIELGHRRIAHIAGLEDYPDAIGRMQGYMDAHREAGLSVDQRLITRGDFNEPGGARAMESLLETGVEFTAVFAANDQSLNGARLVLFNRGIGVPSQISLVGFDGLPFSAYTVPPTTTVRQPIYEMGCTAGRELLRLLDVNQLNDTPIGPLDLQLVVRGTTAPPAK</sequence>
<keyword evidence="9" id="KW-1185">Reference proteome</keyword>
<dbReference type="PANTHER" id="PTHR30146">
    <property type="entry name" value="LACI-RELATED TRANSCRIPTIONAL REPRESSOR"/>
    <property type="match status" value="1"/>
</dbReference>
<dbReference type="InterPro" id="IPR010982">
    <property type="entry name" value="Lambda_DNA-bd_dom_sf"/>
</dbReference>
<evidence type="ECO:0000313" key="8">
    <source>
        <dbReference type="EMBL" id="RQP24874.1"/>
    </source>
</evidence>
<dbReference type="GO" id="GO:0003700">
    <property type="term" value="F:DNA-binding transcription factor activity"/>
    <property type="evidence" value="ECO:0007669"/>
    <property type="project" value="TreeGrafter"/>
</dbReference>
<dbReference type="PROSITE" id="PS00356">
    <property type="entry name" value="HTH_LACI_1"/>
    <property type="match status" value="1"/>
</dbReference>
<dbReference type="InterPro" id="IPR001761">
    <property type="entry name" value="Peripla_BP/Lac1_sug-bd_dom"/>
</dbReference>
<proteinExistence type="predicted"/>
<gene>
    <name evidence="8" type="ORF">DZC73_08365</name>
</gene>
<dbReference type="SMART" id="SM00354">
    <property type="entry name" value="HTH_LACI"/>
    <property type="match status" value="1"/>
</dbReference>
<dbReference type="EMBL" id="QUSW01000002">
    <property type="protein sequence ID" value="RQP24874.1"/>
    <property type="molecule type" value="Genomic_DNA"/>
</dbReference>
<dbReference type="Pfam" id="PF00356">
    <property type="entry name" value="LacI"/>
    <property type="match status" value="1"/>
</dbReference>
<feature type="compositionally biased region" description="Basic residues" evidence="5">
    <location>
        <begin position="1"/>
        <end position="10"/>
    </location>
</feature>
<protein>
    <submittedName>
        <fullName evidence="8">LacI family DNA-binding transcriptional regulator</fullName>
    </submittedName>
</protein>
<reference evidence="8 9" key="1">
    <citation type="submission" date="2018-08" db="EMBL/GenBank/DDBJ databases">
        <authorList>
            <person name="Khan S.A."/>
            <person name="Jeon C.O."/>
            <person name="Chun B.H."/>
            <person name="Jeong S.E."/>
        </authorList>
    </citation>
    <scope>NUCLEOTIDE SEQUENCE [LARGE SCALE GENOMIC DNA]</scope>
    <source>
        <strain evidence="8 9">S-16</strain>
    </source>
</reference>
<dbReference type="InterPro" id="IPR001387">
    <property type="entry name" value="Cro/C1-type_HTH"/>
</dbReference>
<dbReference type="PRINTS" id="PR00036">
    <property type="entry name" value="HTHLACI"/>
</dbReference>
<dbReference type="Gene3D" id="3.40.50.2300">
    <property type="match status" value="2"/>
</dbReference>
<keyword evidence="2" id="KW-0805">Transcription regulation</keyword>
<keyword evidence="4" id="KW-0804">Transcription</keyword>
<dbReference type="AlphaFoldDB" id="A0A3N7HRR3"/>
<keyword evidence="3 8" id="KW-0238">DNA-binding</keyword>
<feature type="domain" description="HTH cro/C1-type" evidence="7">
    <location>
        <begin position="23"/>
        <end position="68"/>
    </location>
</feature>
<dbReference type="SUPFAM" id="SSF53822">
    <property type="entry name" value="Periplasmic binding protein-like I"/>
    <property type="match status" value="1"/>
</dbReference>
<dbReference type="InterPro" id="IPR028082">
    <property type="entry name" value="Peripla_BP_I"/>
</dbReference>
<feature type="region of interest" description="Disordered" evidence="5">
    <location>
        <begin position="1"/>
        <end position="25"/>
    </location>
</feature>
<name>A0A3N7HRR3_9BURK</name>